<feature type="compositionally biased region" description="Polar residues" evidence="7">
    <location>
        <begin position="1091"/>
        <end position="1100"/>
    </location>
</feature>
<dbReference type="PROSITE" id="PS00633">
    <property type="entry name" value="BROMODOMAIN_1"/>
    <property type="match status" value="1"/>
</dbReference>
<dbReference type="GO" id="GO:0005198">
    <property type="term" value="F:structural molecule activity"/>
    <property type="evidence" value="ECO:0007669"/>
    <property type="project" value="TreeGrafter"/>
</dbReference>
<dbReference type="Gene3D" id="1.10.20.10">
    <property type="entry name" value="Histone, subunit A"/>
    <property type="match status" value="1"/>
</dbReference>
<dbReference type="InterPro" id="IPR009072">
    <property type="entry name" value="Histone-fold"/>
</dbReference>
<dbReference type="GO" id="GO:0046982">
    <property type="term" value="F:protein heterodimerization activity"/>
    <property type="evidence" value="ECO:0007669"/>
    <property type="project" value="InterPro"/>
</dbReference>
<dbReference type="InterPro" id="IPR036427">
    <property type="entry name" value="Bromodomain-like_sf"/>
</dbReference>
<dbReference type="GO" id="GO:0000124">
    <property type="term" value="C:SAGA complex"/>
    <property type="evidence" value="ECO:0007669"/>
    <property type="project" value="InterPro"/>
</dbReference>
<feature type="region of interest" description="Disordered" evidence="7">
    <location>
        <begin position="533"/>
        <end position="574"/>
    </location>
</feature>
<feature type="compositionally biased region" description="Basic and acidic residues" evidence="7">
    <location>
        <begin position="604"/>
        <end position="613"/>
    </location>
</feature>
<evidence type="ECO:0000256" key="6">
    <source>
        <dbReference type="PROSITE-ProRule" id="PRU00035"/>
    </source>
</evidence>
<accession>A0AAN6JXA9</accession>
<feature type="compositionally biased region" description="Low complexity" evidence="7">
    <location>
        <begin position="1066"/>
        <end position="1076"/>
    </location>
</feature>
<gene>
    <name evidence="9" type="primary">SPT7</name>
    <name evidence="9" type="ORF">OC846_004117</name>
</gene>
<dbReference type="CDD" id="cd05510">
    <property type="entry name" value="Bromo_SPT7_like"/>
    <property type="match status" value="1"/>
</dbReference>
<feature type="compositionally biased region" description="Acidic residues" evidence="7">
    <location>
        <begin position="736"/>
        <end position="755"/>
    </location>
</feature>
<dbReference type="EMBL" id="JAPDMZ010000115">
    <property type="protein sequence ID" value="KAK0549336.1"/>
    <property type="molecule type" value="Genomic_DNA"/>
</dbReference>
<dbReference type="AlphaFoldDB" id="A0AAN6JXA9"/>
<feature type="region of interest" description="Disordered" evidence="7">
    <location>
        <begin position="393"/>
        <end position="496"/>
    </location>
</feature>
<feature type="region of interest" description="Disordered" evidence="7">
    <location>
        <begin position="598"/>
        <end position="681"/>
    </location>
</feature>
<evidence type="ECO:0000259" key="8">
    <source>
        <dbReference type="PROSITE" id="PS50014"/>
    </source>
</evidence>
<dbReference type="InterPro" id="IPR018359">
    <property type="entry name" value="Bromodomain_CS"/>
</dbReference>
<evidence type="ECO:0000313" key="10">
    <source>
        <dbReference type="Proteomes" id="UP001176517"/>
    </source>
</evidence>
<feature type="compositionally biased region" description="Basic residues" evidence="7">
    <location>
        <begin position="555"/>
        <end position="566"/>
    </location>
</feature>
<feature type="compositionally biased region" description="Basic and acidic residues" evidence="7">
    <location>
        <begin position="540"/>
        <end position="554"/>
    </location>
</feature>
<feature type="compositionally biased region" description="Acidic residues" evidence="7">
    <location>
        <begin position="1016"/>
        <end position="1041"/>
    </location>
</feature>
<feature type="compositionally biased region" description="Polar residues" evidence="7">
    <location>
        <begin position="406"/>
        <end position="420"/>
    </location>
</feature>
<dbReference type="Gene3D" id="1.20.920.10">
    <property type="entry name" value="Bromodomain-like"/>
    <property type="match status" value="1"/>
</dbReference>
<dbReference type="GO" id="GO:0046695">
    <property type="term" value="C:SLIK (SAGA-like) complex"/>
    <property type="evidence" value="ECO:0007669"/>
    <property type="project" value="InterPro"/>
</dbReference>
<evidence type="ECO:0000256" key="1">
    <source>
        <dbReference type="ARBA" id="ARBA00004123"/>
    </source>
</evidence>
<evidence type="ECO:0000256" key="3">
    <source>
        <dbReference type="ARBA" id="ARBA00023117"/>
    </source>
</evidence>
<feature type="compositionally biased region" description="Polar residues" evidence="7">
    <location>
        <begin position="761"/>
        <end position="778"/>
    </location>
</feature>
<comment type="caution">
    <text evidence="9">The sequence shown here is derived from an EMBL/GenBank/DDBJ whole genome shotgun (WGS) entry which is preliminary data.</text>
</comment>
<dbReference type="GO" id="GO:0005634">
    <property type="term" value="C:nucleus"/>
    <property type="evidence" value="ECO:0007669"/>
    <property type="project" value="UniProtKB-SubCell"/>
</dbReference>
<keyword evidence="2" id="KW-0805">Transcription regulation</keyword>
<feature type="compositionally biased region" description="Polar residues" evidence="7">
    <location>
        <begin position="479"/>
        <end position="489"/>
    </location>
</feature>
<dbReference type="SUPFAM" id="SSF47370">
    <property type="entry name" value="Bromodomain"/>
    <property type="match status" value="1"/>
</dbReference>
<dbReference type="PRINTS" id="PR00503">
    <property type="entry name" value="BROMODOMAIN"/>
</dbReference>
<feature type="compositionally biased region" description="Gly residues" evidence="7">
    <location>
        <begin position="1110"/>
        <end position="1125"/>
    </location>
</feature>
<keyword evidence="10" id="KW-1185">Reference proteome</keyword>
<feature type="region of interest" description="Disordered" evidence="7">
    <location>
        <begin position="951"/>
        <end position="976"/>
    </location>
</feature>
<name>A0AAN6JXA9_9BASI</name>
<feature type="domain" description="Bromo" evidence="8">
    <location>
        <begin position="52"/>
        <end position="122"/>
    </location>
</feature>
<protein>
    <submittedName>
        <fullName evidence="9">Transcriptional activator spt7</fullName>
    </submittedName>
</protein>
<dbReference type="GO" id="GO:0006357">
    <property type="term" value="P:regulation of transcription by RNA polymerase II"/>
    <property type="evidence" value="ECO:0007669"/>
    <property type="project" value="TreeGrafter"/>
</dbReference>
<evidence type="ECO:0000256" key="2">
    <source>
        <dbReference type="ARBA" id="ARBA00023015"/>
    </source>
</evidence>
<keyword evidence="5" id="KW-0539">Nucleus</keyword>
<feature type="region of interest" description="Disordered" evidence="7">
    <location>
        <begin position="165"/>
        <end position="212"/>
    </location>
</feature>
<feature type="compositionally biased region" description="Low complexity" evidence="7">
    <location>
        <begin position="663"/>
        <end position="673"/>
    </location>
</feature>
<evidence type="ECO:0000313" key="9">
    <source>
        <dbReference type="EMBL" id="KAK0549336.1"/>
    </source>
</evidence>
<feature type="compositionally biased region" description="Basic and acidic residues" evidence="7">
    <location>
        <begin position="1002"/>
        <end position="1015"/>
    </location>
</feature>
<keyword evidence="4" id="KW-0804">Transcription</keyword>
<dbReference type="GO" id="GO:0006325">
    <property type="term" value="P:chromatin organization"/>
    <property type="evidence" value="ECO:0007669"/>
    <property type="project" value="UniProtKB-ARBA"/>
</dbReference>
<proteinExistence type="predicted"/>
<feature type="compositionally biased region" description="Polar residues" evidence="7">
    <location>
        <begin position="427"/>
        <end position="446"/>
    </location>
</feature>
<evidence type="ECO:0000256" key="7">
    <source>
        <dbReference type="SAM" id="MobiDB-lite"/>
    </source>
</evidence>
<dbReference type="InterPro" id="IPR037782">
    <property type="entry name" value="Spt7"/>
</dbReference>
<dbReference type="PROSITE" id="PS50014">
    <property type="entry name" value="BROMODOMAIN_2"/>
    <property type="match status" value="1"/>
</dbReference>
<dbReference type="PANTHER" id="PTHR47343">
    <property type="entry name" value="TRANSCRIPTIONAL ACTIVATOR SPT7"/>
    <property type="match status" value="1"/>
</dbReference>
<dbReference type="Pfam" id="PF07524">
    <property type="entry name" value="Bromo_TP"/>
    <property type="match status" value="1"/>
</dbReference>
<comment type="subcellular location">
    <subcellularLocation>
        <location evidence="1">Nucleus</location>
    </subcellularLocation>
</comment>
<organism evidence="9 10">
    <name type="scientific">Tilletia horrida</name>
    <dbReference type="NCBI Taxonomy" id="155126"/>
    <lineage>
        <taxon>Eukaryota</taxon>
        <taxon>Fungi</taxon>
        <taxon>Dikarya</taxon>
        <taxon>Basidiomycota</taxon>
        <taxon>Ustilaginomycotina</taxon>
        <taxon>Exobasidiomycetes</taxon>
        <taxon>Tilletiales</taxon>
        <taxon>Tilletiaceae</taxon>
        <taxon>Tilletia</taxon>
    </lineage>
</organism>
<evidence type="ECO:0000256" key="4">
    <source>
        <dbReference type="ARBA" id="ARBA00023163"/>
    </source>
</evidence>
<dbReference type="InterPro" id="IPR001487">
    <property type="entry name" value="Bromodomain"/>
</dbReference>
<dbReference type="InterPro" id="IPR006565">
    <property type="entry name" value="BTP"/>
</dbReference>
<sequence>MKYLLQAIEARREHIRLTDPDLRRLLTDVRKGRDEREEFIESIDRILTELRNYTEHSQAFLNRVSKREAPDYYDVIKHPMDLSTMQKKVKAGSYKNKKQFAHDLDLIWDNCLTYNSEPFMRKKANHLLDFVADKSDVKDVLSQWEANEAAAAAAEAAAAAAAAASRSPAGGDTSSGQGAGETGSGTPKGPEAAEGDDSFSSPSLKQKPIHSRRASNLTFIRQSAAANPDVPFEQRPALIRSAEGMAMFDTLDRALSRFEAYAFGTDDDATFWSEPGPSSRPMITAPSQEYSSQLPPNSDSPVVHGPDSAYALAELQGASHTLKILSEDAHTNALDVALRLAPPRLPVEALEGDANLGQKEDAEMKEARLADFSISGVQGPSTSVDKMDVVYEDSKEDEGDGAKGGTSASDPVSVNGTSNRLYVAPSQDETSASTHSSPADSGQPPKSQDKGKAKANNPVPYPNPLQSQAAGVGAAGSTEVATSADTGAQQWGEPALPRLMPDPMAWWTACSTDNMIANGVPALPSASNHLYTAARRRRRSTEGDGDLHDDENASHRKTSRRKKRLPPKAWKPAVNPAAAAANAAVGASNAVVAEVTDAAGSKEQSAHGDKDGADADSSSSTTKVNGASMDVRVDAEEEDEDVDQSQKGNSATDDNRGPAGSLSAVAASTAVSDPAPPATPVAPVIGVREVRGMRAKIEGNIATVMQLRKLHKKFGALATASEIDAPIPAWLTTTSSDEESDDPPSEFEDDDDLETAEPASQLPNGIYSQPAASTSFSKPTPAAAHFNMRAHVQTLLAHVGFEGSHSAPVDVLTHVASDFLLSMGRTLRLYADRCAQRMSAEEMLLHSLRENGVGDIPSLESYIKDDVERYGLKLTELLRKLRQSYKDQLNSTDRGVIQDDALFADDGAAFQSGFFMEELGDDYLGFKALGLDQELGLSGVSVPSRLFHGRSLGSRTAPQNSTAAKPDVPYPPPPPFIPLTSGGVNLQIGLLRDWYRQRLQQRKGDQASRAAARELEPDDDDEDDEDDADDEDERGVLADEEPEKHRIKVPPTGRIPRRTMWDPTAKDAPAAIAGAQDGAGGVKSAGKGSATTGKENMANNSKKRKADGGPVQGKGGGSLGGGGGSNKKRKKDLVAAAA</sequence>
<reference evidence="9" key="1">
    <citation type="journal article" date="2023" name="PhytoFront">
        <title>Draft Genome Resources of Seven Strains of Tilletia horrida, Causal Agent of Kernel Smut of Rice.</title>
        <authorList>
            <person name="Khanal S."/>
            <person name="Antony Babu S."/>
            <person name="Zhou X.G."/>
        </authorList>
    </citation>
    <scope>NUCLEOTIDE SEQUENCE</scope>
    <source>
        <strain evidence="9">TX6</strain>
    </source>
</reference>
<dbReference type="Pfam" id="PF00439">
    <property type="entry name" value="Bromodomain"/>
    <property type="match status" value="1"/>
</dbReference>
<keyword evidence="3 6" id="KW-0103">Bromodomain</keyword>
<evidence type="ECO:0000256" key="5">
    <source>
        <dbReference type="ARBA" id="ARBA00023242"/>
    </source>
</evidence>
<feature type="region of interest" description="Disordered" evidence="7">
    <location>
        <begin position="733"/>
        <end position="780"/>
    </location>
</feature>
<dbReference type="SMART" id="SM00297">
    <property type="entry name" value="BROMO"/>
    <property type="match status" value="1"/>
</dbReference>
<dbReference type="PANTHER" id="PTHR47343:SF1">
    <property type="entry name" value="TRANSCRIPTIONAL ACTIVATOR SPT7"/>
    <property type="match status" value="1"/>
</dbReference>
<feature type="compositionally biased region" description="Polar residues" evidence="7">
    <location>
        <begin position="953"/>
        <end position="963"/>
    </location>
</feature>
<feature type="region of interest" description="Disordered" evidence="7">
    <location>
        <begin position="1002"/>
        <end position="1138"/>
    </location>
</feature>
<dbReference type="CDD" id="cd22927">
    <property type="entry name" value="HFD_SPT7"/>
    <property type="match status" value="1"/>
</dbReference>
<dbReference type="Proteomes" id="UP001176517">
    <property type="component" value="Unassembled WGS sequence"/>
</dbReference>